<evidence type="ECO:0000256" key="3">
    <source>
        <dbReference type="ARBA" id="ARBA00022801"/>
    </source>
</evidence>
<dbReference type="InterPro" id="IPR027417">
    <property type="entry name" value="P-loop_NTPase"/>
</dbReference>
<feature type="domain" description="UvrD-like helicase C-terminal" evidence="15">
    <location>
        <begin position="291"/>
        <end position="574"/>
    </location>
</feature>
<sequence>MDLLNDLNEAQRAAVEYIDGPSLVIAGAGSGKTRVLTYKIAYLLSQGMKPWSIMALTFTNKAAREMKERIGKLVGNDLAQHLYMGTFHSIFSRILRAEAEHIGFNNNFTIYDESDSRSLIKAIVKEMGLDDKKYKPAAVHAKISMAKNNLMSAAAYESDAAIFEQNKRAQMPEVGKIFVAYVQRCKQANAMDFDDLLTLTYQLFREHEDIRHKYAARFDYVLVDEYQDTNHVQMSIVMQLCQEKQRVCAVGDDSQSIYSFRGANIDNILNFQRQFQGTHLFKLEQNYRSTQTIVEAANSLIKHNRNQIPKDVFSENAKGEKIQYKPAYSDKEEAAIVAKDVKRIRREDGCQYSDFAILYRTNAQSRSFEEEFRKQGIPYRIYGGLSFYQRKEIKDIIAYFRLVANPDDEEAIKRIINYPARGIGATTVLKIADCAHQNQVSFWEVIGAPEQYGLAVNKGTMNKLETFRLLISSFIERAQTTDVYELGDAIIKESGISLDIMSGKQPDDRARQENLEEFLSGMSAFVEERREEGRFDELFLQDYLQDVALLTDADSDGDKDEPRVSLMTVHAAKGLEFPTVFVVGLEENIFPSPLSAASLRELEEERRLLYVAITRAEKHCILTNAKNRWRYGKMEFDNPSRFIDEIDSKLIDSLDEAGGSLFGSMSDQPEWARAQRPRRPWEDAEQPRYSSRYQNSKPVASQFVADPKPSLFDDEPETSRTSGRSSVSGRSSLSEGNFKSVRALNAAKRYMETHSSHPASRGTGSSAASVSSSTASSAGSSSCGLQEGMKIEHQRFGRGTVLKIEGTGENTKATVEFVHSGTKQLLLKYAKFTVVD</sequence>
<keyword evidence="7" id="KW-0413">Isomerase</keyword>
<dbReference type="AlphaFoldDB" id="A0AA92V6Q2"/>
<keyword evidence="3 12" id="KW-0378">Hydrolase</keyword>
<dbReference type="Gene3D" id="1.10.10.160">
    <property type="match status" value="1"/>
</dbReference>
<dbReference type="EMBL" id="QRNN01000024">
    <property type="protein sequence ID" value="RHK48515.1"/>
    <property type="molecule type" value="Genomic_DNA"/>
</dbReference>
<dbReference type="Pfam" id="PF21196">
    <property type="entry name" value="PcrA_UvrD_tudor"/>
    <property type="match status" value="1"/>
</dbReference>
<organism evidence="16 17">
    <name type="scientific">Segatella copri</name>
    <dbReference type="NCBI Taxonomy" id="165179"/>
    <lineage>
        <taxon>Bacteria</taxon>
        <taxon>Pseudomonadati</taxon>
        <taxon>Bacteroidota</taxon>
        <taxon>Bacteroidia</taxon>
        <taxon>Bacteroidales</taxon>
        <taxon>Prevotellaceae</taxon>
        <taxon>Segatella</taxon>
    </lineage>
</organism>
<dbReference type="InterPro" id="IPR014016">
    <property type="entry name" value="UvrD-like_ATP-bd"/>
</dbReference>
<evidence type="ECO:0000256" key="13">
    <source>
        <dbReference type="SAM" id="MobiDB-lite"/>
    </source>
</evidence>
<dbReference type="Proteomes" id="UP000284562">
    <property type="component" value="Unassembled WGS sequence"/>
</dbReference>
<evidence type="ECO:0000256" key="5">
    <source>
        <dbReference type="ARBA" id="ARBA00022840"/>
    </source>
</evidence>
<evidence type="ECO:0000259" key="15">
    <source>
        <dbReference type="PROSITE" id="PS51217"/>
    </source>
</evidence>
<keyword evidence="4 12" id="KW-0347">Helicase</keyword>
<dbReference type="GO" id="GO:0000725">
    <property type="term" value="P:recombinational repair"/>
    <property type="evidence" value="ECO:0007669"/>
    <property type="project" value="TreeGrafter"/>
</dbReference>
<dbReference type="GO" id="GO:0005524">
    <property type="term" value="F:ATP binding"/>
    <property type="evidence" value="ECO:0007669"/>
    <property type="project" value="UniProtKB-UniRule"/>
</dbReference>
<evidence type="ECO:0000313" key="17">
    <source>
        <dbReference type="Proteomes" id="UP000284562"/>
    </source>
</evidence>
<accession>A0AA92V6Q2</accession>
<dbReference type="Gene3D" id="3.40.50.300">
    <property type="entry name" value="P-loop containing nucleotide triphosphate hydrolases"/>
    <property type="match status" value="2"/>
</dbReference>
<dbReference type="SUPFAM" id="SSF52540">
    <property type="entry name" value="P-loop containing nucleoside triphosphate hydrolases"/>
    <property type="match status" value="1"/>
</dbReference>
<evidence type="ECO:0000313" key="16">
    <source>
        <dbReference type="EMBL" id="RHK48515.1"/>
    </source>
</evidence>
<dbReference type="PROSITE" id="PS51198">
    <property type="entry name" value="UVRD_HELICASE_ATP_BIND"/>
    <property type="match status" value="1"/>
</dbReference>
<evidence type="ECO:0000256" key="9">
    <source>
        <dbReference type="ARBA" id="ARBA00034808"/>
    </source>
</evidence>
<dbReference type="GO" id="GO:0043138">
    <property type="term" value="F:3'-5' DNA helicase activity"/>
    <property type="evidence" value="ECO:0007669"/>
    <property type="project" value="UniProtKB-EC"/>
</dbReference>
<dbReference type="PANTHER" id="PTHR11070:SF2">
    <property type="entry name" value="ATP-DEPENDENT DNA HELICASE SRS2"/>
    <property type="match status" value="1"/>
</dbReference>
<feature type="domain" description="UvrD-like helicase ATP-binding" evidence="14">
    <location>
        <begin position="5"/>
        <end position="290"/>
    </location>
</feature>
<protein>
    <recommendedName>
        <fullName evidence="9">DNA 3'-5' helicase</fullName>
        <ecNumber evidence="9">5.6.2.4</ecNumber>
    </recommendedName>
    <alternativeName>
        <fullName evidence="10">DNA 3'-5' helicase II</fullName>
    </alternativeName>
</protein>
<evidence type="ECO:0000256" key="12">
    <source>
        <dbReference type="PROSITE-ProRule" id="PRU00560"/>
    </source>
</evidence>
<dbReference type="GO" id="GO:0003677">
    <property type="term" value="F:DNA binding"/>
    <property type="evidence" value="ECO:0007669"/>
    <property type="project" value="UniProtKB-KW"/>
</dbReference>
<evidence type="ECO:0000256" key="10">
    <source>
        <dbReference type="ARBA" id="ARBA00034923"/>
    </source>
</evidence>
<keyword evidence="2 12" id="KW-0547">Nucleotide-binding</keyword>
<feature type="region of interest" description="Disordered" evidence="13">
    <location>
        <begin position="662"/>
        <end position="734"/>
    </location>
</feature>
<comment type="catalytic activity">
    <reaction evidence="8">
        <text>Couples ATP hydrolysis with the unwinding of duplex DNA by translocating in the 3'-5' direction.</text>
        <dbReference type="EC" id="5.6.2.4"/>
    </reaction>
</comment>
<evidence type="ECO:0000256" key="6">
    <source>
        <dbReference type="ARBA" id="ARBA00023125"/>
    </source>
</evidence>
<evidence type="ECO:0000256" key="4">
    <source>
        <dbReference type="ARBA" id="ARBA00022806"/>
    </source>
</evidence>
<dbReference type="EC" id="5.6.2.4" evidence="9"/>
<dbReference type="InterPro" id="IPR000212">
    <property type="entry name" value="DNA_helicase_UvrD/REP"/>
</dbReference>
<evidence type="ECO:0000256" key="2">
    <source>
        <dbReference type="ARBA" id="ARBA00022741"/>
    </source>
</evidence>
<dbReference type="GO" id="GO:0005829">
    <property type="term" value="C:cytosol"/>
    <property type="evidence" value="ECO:0007669"/>
    <property type="project" value="TreeGrafter"/>
</dbReference>
<comment type="caution">
    <text evidence="16">The sequence shown here is derived from an EMBL/GenBank/DDBJ whole genome shotgun (WGS) entry which is preliminary data.</text>
</comment>
<dbReference type="PANTHER" id="PTHR11070">
    <property type="entry name" value="UVRD / RECB / PCRA DNA HELICASE FAMILY MEMBER"/>
    <property type="match status" value="1"/>
</dbReference>
<evidence type="ECO:0000256" key="8">
    <source>
        <dbReference type="ARBA" id="ARBA00034617"/>
    </source>
</evidence>
<feature type="compositionally biased region" description="Low complexity" evidence="13">
    <location>
        <begin position="719"/>
        <end position="734"/>
    </location>
</feature>
<dbReference type="Pfam" id="PF13361">
    <property type="entry name" value="UvrD_C"/>
    <property type="match status" value="1"/>
</dbReference>
<comment type="catalytic activity">
    <reaction evidence="11">
        <text>ATP + H2O = ADP + phosphate + H(+)</text>
        <dbReference type="Rhea" id="RHEA:13065"/>
        <dbReference type="ChEBI" id="CHEBI:15377"/>
        <dbReference type="ChEBI" id="CHEBI:15378"/>
        <dbReference type="ChEBI" id="CHEBI:30616"/>
        <dbReference type="ChEBI" id="CHEBI:43474"/>
        <dbReference type="ChEBI" id="CHEBI:456216"/>
        <dbReference type="EC" id="5.6.2.4"/>
    </reaction>
</comment>
<feature type="compositionally biased region" description="Low complexity" evidence="13">
    <location>
        <begin position="759"/>
        <end position="782"/>
    </location>
</feature>
<dbReference type="PROSITE" id="PS51217">
    <property type="entry name" value="UVRD_HELICASE_CTER"/>
    <property type="match status" value="1"/>
</dbReference>
<dbReference type="GO" id="GO:0033202">
    <property type="term" value="C:DNA helicase complex"/>
    <property type="evidence" value="ECO:0007669"/>
    <property type="project" value="TreeGrafter"/>
</dbReference>
<gene>
    <name evidence="16" type="ORF">DW064_07475</name>
</gene>
<reference evidence="16 17" key="1">
    <citation type="submission" date="2018-08" db="EMBL/GenBank/DDBJ databases">
        <title>A genome reference for cultivated species of the human gut microbiota.</title>
        <authorList>
            <person name="Zou Y."/>
            <person name="Xue W."/>
            <person name="Luo G."/>
        </authorList>
    </citation>
    <scope>NUCLEOTIDE SEQUENCE [LARGE SCALE GENOMIC DNA]</scope>
    <source>
        <strain evidence="16 17">AF43-2</strain>
    </source>
</reference>
<name>A0AA92V6Q2_9BACT</name>
<evidence type="ECO:0000256" key="7">
    <source>
        <dbReference type="ARBA" id="ARBA00023235"/>
    </source>
</evidence>
<keyword evidence="5 12" id="KW-0067">ATP-binding</keyword>
<feature type="compositionally biased region" description="Polar residues" evidence="13">
    <location>
        <begin position="688"/>
        <end position="699"/>
    </location>
</feature>
<keyword evidence="6" id="KW-0238">DNA-binding</keyword>
<comment type="similarity">
    <text evidence="1">Belongs to the helicase family. UvrD subfamily.</text>
</comment>
<dbReference type="Pfam" id="PF00580">
    <property type="entry name" value="UvrD-helicase"/>
    <property type="match status" value="1"/>
</dbReference>
<dbReference type="CDD" id="cd17932">
    <property type="entry name" value="DEXQc_UvrD"/>
    <property type="match status" value="1"/>
</dbReference>
<evidence type="ECO:0000256" key="11">
    <source>
        <dbReference type="ARBA" id="ARBA00048988"/>
    </source>
</evidence>
<dbReference type="GO" id="GO:0016787">
    <property type="term" value="F:hydrolase activity"/>
    <property type="evidence" value="ECO:0007669"/>
    <property type="project" value="UniProtKB-UniRule"/>
</dbReference>
<evidence type="ECO:0000259" key="14">
    <source>
        <dbReference type="PROSITE" id="PS51198"/>
    </source>
</evidence>
<feature type="region of interest" description="Disordered" evidence="13">
    <location>
        <begin position="751"/>
        <end position="785"/>
    </location>
</feature>
<feature type="binding site" evidence="12">
    <location>
        <begin position="26"/>
        <end position="33"/>
    </location>
    <ligand>
        <name>ATP</name>
        <dbReference type="ChEBI" id="CHEBI:30616"/>
    </ligand>
</feature>
<proteinExistence type="inferred from homology"/>
<dbReference type="InterPro" id="IPR013986">
    <property type="entry name" value="DExx_box_DNA_helicase_dom_sf"/>
</dbReference>
<evidence type="ECO:0000256" key="1">
    <source>
        <dbReference type="ARBA" id="ARBA00009922"/>
    </source>
</evidence>
<dbReference type="Gene3D" id="1.10.486.10">
    <property type="entry name" value="PCRA, domain 4"/>
    <property type="match status" value="1"/>
</dbReference>
<dbReference type="InterPro" id="IPR014017">
    <property type="entry name" value="DNA_helicase_UvrD-like_C"/>
</dbReference>